<dbReference type="Gene3D" id="2.160.20.120">
    <property type="match status" value="1"/>
</dbReference>
<protein>
    <submittedName>
        <fullName evidence="4">DUF2807 domain-containing protein</fullName>
    </submittedName>
</protein>
<organism evidence="4 5">
    <name type="scientific">Fibrivirga algicola</name>
    <dbReference type="NCBI Taxonomy" id="2950420"/>
    <lineage>
        <taxon>Bacteria</taxon>
        <taxon>Pseudomonadati</taxon>
        <taxon>Bacteroidota</taxon>
        <taxon>Cytophagia</taxon>
        <taxon>Cytophagales</taxon>
        <taxon>Spirosomataceae</taxon>
        <taxon>Fibrivirga</taxon>
    </lineage>
</organism>
<dbReference type="Proteomes" id="UP000606008">
    <property type="component" value="Unassembled WGS sequence"/>
</dbReference>
<keyword evidence="2" id="KW-0732">Signal</keyword>
<reference evidence="5" key="1">
    <citation type="submission" date="2019-09" db="EMBL/GenBank/DDBJ databases">
        <authorList>
            <person name="Jung D.-H."/>
        </authorList>
    </citation>
    <scope>NUCLEOTIDE SEQUENCE [LARGE SCALE GENOMIC DNA]</scope>
    <source>
        <strain evidence="5">JA-25</strain>
    </source>
</reference>
<dbReference type="PROSITE" id="PS51257">
    <property type="entry name" value="PROKAR_LIPOPROTEIN"/>
    <property type="match status" value="1"/>
</dbReference>
<dbReference type="RefSeq" id="WP_085410758.1">
    <property type="nucleotide sequence ID" value="NZ_WAEL01000003.1"/>
</dbReference>
<name>A0ABX0QEB3_9BACT</name>
<comment type="caution">
    <text evidence="4">The sequence shown here is derived from an EMBL/GenBank/DDBJ whole genome shotgun (WGS) entry which is preliminary data.</text>
</comment>
<dbReference type="Pfam" id="PF10988">
    <property type="entry name" value="DUF2807"/>
    <property type="match status" value="1"/>
</dbReference>
<evidence type="ECO:0000313" key="5">
    <source>
        <dbReference type="Proteomes" id="UP000606008"/>
    </source>
</evidence>
<feature type="signal peptide" evidence="2">
    <location>
        <begin position="1"/>
        <end position="20"/>
    </location>
</feature>
<accession>A0ABX0QEB3</accession>
<dbReference type="InterPro" id="IPR021255">
    <property type="entry name" value="DUF2807"/>
</dbReference>
<sequence>MKTPLLITYLAISLTSCLSAQSVKRDQTFAGISALDVSAGISVYLTQGNTESVRIEAKGLEEDEIISEQRGNKLVLSIRRENGWKGILGGKNSVKAYVTVKNLTNIDVSSGAELEGETNLVVNDLALHTSSGADVELDVKANRLTVSVSSGADVTLRGSAGKLTASSSSGADLNADKLIADICYADASGGGDARVYGQKELYLRASGGGDVTYRGPGQLVSRKTSGGGDINRD</sequence>
<reference evidence="5" key="2">
    <citation type="submission" date="2023-07" db="EMBL/GenBank/DDBJ databases">
        <authorList>
            <person name="Jung D.-H."/>
        </authorList>
    </citation>
    <scope>NUCLEOTIDE SEQUENCE [LARGE SCALE GENOMIC DNA]</scope>
    <source>
        <strain evidence="5">JA-25</strain>
    </source>
</reference>
<gene>
    <name evidence="4" type="ORF">F7231_09105</name>
</gene>
<dbReference type="EMBL" id="WAEL01000003">
    <property type="protein sequence ID" value="NID10332.1"/>
    <property type="molecule type" value="Genomic_DNA"/>
</dbReference>
<evidence type="ECO:0000313" key="4">
    <source>
        <dbReference type="EMBL" id="NID10332.1"/>
    </source>
</evidence>
<evidence type="ECO:0000256" key="1">
    <source>
        <dbReference type="SAM" id="MobiDB-lite"/>
    </source>
</evidence>
<feature type="domain" description="Putative auto-transporter adhesin head GIN" evidence="3">
    <location>
        <begin position="34"/>
        <end position="215"/>
    </location>
</feature>
<evidence type="ECO:0000259" key="3">
    <source>
        <dbReference type="Pfam" id="PF10988"/>
    </source>
</evidence>
<keyword evidence="5" id="KW-1185">Reference proteome</keyword>
<evidence type="ECO:0000256" key="2">
    <source>
        <dbReference type="SAM" id="SignalP"/>
    </source>
</evidence>
<proteinExistence type="predicted"/>
<feature type="region of interest" description="Disordered" evidence="1">
    <location>
        <begin position="214"/>
        <end position="233"/>
    </location>
</feature>
<feature type="chain" id="PRO_5047071975" evidence="2">
    <location>
        <begin position="21"/>
        <end position="233"/>
    </location>
</feature>